<dbReference type="CDD" id="cd03801">
    <property type="entry name" value="GT4_PimA-like"/>
    <property type="match status" value="1"/>
</dbReference>
<dbReference type="EMBL" id="JAQOSO010000007">
    <property type="protein sequence ID" value="MDJ1172845.1"/>
    <property type="molecule type" value="Genomic_DNA"/>
</dbReference>
<evidence type="ECO:0000313" key="3">
    <source>
        <dbReference type="Proteomes" id="UP001235849"/>
    </source>
</evidence>
<dbReference type="Pfam" id="PF13692">
    <property type="entry name" value="Glyco_trans_1_4"/>
    <property type="match status" value="1"/>
</dbReference>
<evidence type="ECO:0000259" key="1">
    <source>
        <dbReference type="Pfam" id="PF13439"/>
    </source>
</evidence>
<gene>
    <name evidence="2" type="ORF">PMG25_01925</name>
</gene>
<organism evidence="2 3">
    <name type="scientific">Roseofilum capinflatum BLCC-M114</name>
    <dbReference type="NCBI Taxonomy" id="3022440"/>
    <lineage>
        <taxon>Bacteria</taxon>
        <taxon>Bacillati</taxon>
        <taxon>Cyanobacteriota</taxon>
        <taxon>Cyanophyceae</taxon>
        <taxon>Desertifilales</taxon>
        <taxon>Desertifilaceae</taxon>
        <taxon>Roseofilum</taxon>
        <taxon>Roseofilum capinflatum</taxon>
    </lineage>
</organism>
<keyword evidence="3" id="KW-1185">Reference proteome</keyword>
<accession>A0ABT7B103</accession>
<dbReference type="InterPro" id="IPR028098">
    <property type="entry name" value="Glyco_trans_4-like_N"/>
</dbReference>
<sequence length="404" mass="45338">MKILMLSSTFPYPPSRSGTEVRTFNLLKYLQKDHQVTVVAQRSPDVTDEDITGLQDHVSDLKIFPIVADERKGAIAKGKRLFSSFWEGKPQNVIHRYLKDIETLVLEGVEQGKYDAITCEHSANAVYLRPELKNRVGMVVNVHSSMYWGTRNAIEMGASENPWRDRLYLPVLYRYEQQYSQITDKLVVTTVDDQKQLQIFAPANKIEVIPNGVDLDLFPCRTQDPGGYTLAFVGSMDLTHNMDAAIFFAKKVFPQLRQRYPEVKYRIIGNRPTPEIKALANQPGVEVTGRVPSMVEALHQTTVCVVSLQTGFGIKNKTLEAMAAGIPVVGSDRGLEGLDADGVALRANTVKEYIEAISRLFENPQLRTELSQNGRKLIEDQFTWEQMGKKYEATLANAHSGSGE</sequence>
<dbReference type="SUPFAM" id="SSF53756">
    <property type="entry name" value="UDP-Glycosyltransferase/glycogen phosphorylase"/>
    <property type="match status" value="1"/>
</dbReference>
<proteinExistence type="predicted"/>
<dbReference type="Gene3D" id="3.40.50.2000">
    <property type="entry name" value="Glycogen Phosphorylase B"/>
    <property type="match status" value="2"/>
</dbReference>
<dbReference type="Pfam" id="PF13439">
    <property type="entry name" value="Glyco_transf_4"/>
    <property type="match status" value="1"/>
</dbReference>
<name>A0ABT7B103_9CYAN</name>
<dbReference type="PANTHER" id="PTHR12526">
    <property type="entry name" value="GLYCOSYLTRANSFERASE"/>
    <property type="match status" value="1"/>
</dbReference>
<reference evidence="2 3" key="1">
    <citation type="submission" date="2023-01" db="EMBL/GenBank/DDBJ databases">
        <title>Novel diversity within Roseofilum (Cyanobacteria; Desertifilaceae) from marine benthic mats with descriptions of four novel species.</title>
        <authorList>
            <person name="Wang Y."/>
            <person name="Berthold D.E."/>
            <person name="Hu J."/>
            <person name="Lefler F.W."/>
            <person name="Laughinghouse H.D. IV."/>
        </authorList>
    </citation>
    <scope>NUCLEOTIDE SEQUENCE [LARGE SCALE GENOMIC DNA]</scope>
    <source>
        <strain evidence="2 3">BLCC-M114</strain>
    </source>
</reference>
<dbReference type="RefSeq" id="WP_347178715.1">
    <property type="nucleotide sequence ID" value="NZ_JAQOSO010000007.1"/>
</dbReference>
<protein>
    <submittedName>
        <fullName evidence="2">Glycosyltransferase family 4 protein</fullName>
    </submittedName>
</protein>
<comment type="caution">
    <text evidence="2">The sequence shown here is derived from an EMBL/GenBank/DDBJ whole genome shotgun (WGS) entry which is preliminary data.</text>
</comment>
<evidence type="ECO:0000313" key="2">
    <source>
        <dbReference type="EMBL" id="MDJ1172845.1"/>
    </source>
</evidence>
<dbReference type="Proteomes" id="UP001235849">
    <property type="component" value="Unassembled WGS sequence"/>
</dbReference>
<feature type="domain" description="Glycosyltransferase subfamily 4-like N-terminal" evidence="1">
    <location>
        <begin position="17"/>
        <end position="216"/>
    </location>
</feature>